<gene>
    <name evidence="2" type="ORF">PSEUBRA_SCAF21g03385</name>
</gene>
<feature type="region of interest" description="Disordered" evidence="1">
    <location>
        <begin position="64"/>
        <end position="164"/>
    </location>
</feature>
<dbReference type="OrthoDB" id="63112at2759"/>
<evidence type="ECO:0000256" key="1">
    <source>
        <dbReference type="SAM" id="MobiDB-lite"/>
    </source>
</evidence>
<dbReference type="STRING" id="1365824.V5GMG5"/>
<name>V5GMG5_KALBG</name>
<dbReference type="HOGENOM" id="CLU_1511212_0_0_1"/>
<dbReference type="EMBL" id="KI545864">
    <property type="protein sequence ID" value="EST07152.1"/>
    <property type="molecule type" value="Genomic_DNA"/>
</dbReference>
<sequence>MDSKKQWNGPLFISQIASEVDGFVLGQASAKSGAENAPWATLSCSGYPHAPLTWRYKVPFSSRYGAQELPGNKPKAKPTTELATQDESMTDASSSSEDEDADSDSSLDMGEQRVAKRKNKKRSKRTLAKNQTEHSFRPSTGETGWVSFALGPHQTREQAKPKSSRWVFVELIGTDTRS</sequence>
<dbReference type="Proteomes" id="UP000019377">
    <property type="component" value="Unassembled WGS sequence"/>
</dbReference>
<proteinExistence type="predicted"/>
<feature type="compositionally biased region" description="Basic residues" evidence="1">
    <location>
        <begin position="115"/>
        <end position="127"/>
    </location>
</feature>
<feature type="compositionally biased region" description="Acidic residues" evidence="1">
    <location>
        <begin position="96"/>
        <end position="105"/>
    </location>
</feature>
<evidence type="ECO:0000313" key="2">
    <source>
        <dbReference type="EMBL" id="EST07152.1"/>
    </source>
</evidence>
<evidence type="ECO:0000313" key="3">
    <source>
        <dbReference type="Proteomes" id="UP000019377"/>
    </source>
</evidence>
<reference evidence="3" key="1">
    <citation type="journal article" date="2013" name="Genome Announc.">
        <title>Draft genome sequence of Pseudozyma brasiliensis sp. nov. strain GHG001, a high producer of endo-1,4-xylanase isolated from an insect pest of sugarcane.</title>
        <authorList>
            <person name="Oliveira J.V.D.C."/>
            <person name="dos Santos R.A.C."/>
            <person name="Borges T.A."/>
            <person name="Riano-Pachon D.M."/>
            <person name="Goldman G.H."/>
        </authorList>
    </citation>
    <scope>NUCLEOTIDE SEQUENCE [LARGE SCALE GENOMIC DNA]</scope>
    <source>
        <strain evidence="3">GHG001</strain>
    </source>
</reference>
<feature type="compositionally biased region" description="Low complexity" evidence="1">
    <location>
        <begin position="86"/>
        <end position="95"/>
    </location>
</feature>
<dbReference type="AlphaFoldDB" id="V5GMG5"/>
<protein>
    <submittedName>
        <fullName evidence="2">Uncharacterized protein</fullName>
    </submittedName>
</protein>
<organism evidence="2 3">
    <name type="scientific">Kalmanozyma brasiliensis (strain GHG001)</name>
    <name type="common">Yeast</name>
    <name type="synonym">Pseudozyma brasiliensis</name>
    <dbReference type="NCBI Taxonomy" id="1365824"/>
    <lineage>
        <taxon>Eukaryota</taxon>
        <taxon>Fungi</taxon>
        <taxon>Dikarya</taxon>
        <taxon>Basidiomycota</taxon>
        <taxon>Ustilaginomycotina</taxon>
        <taxon>Ustilaginomycetes</taxon>
        <taxon>Ustilaginales</taxon>
        <taxon>Ustilaginaceae</taxon>
        <taxon>Kalmanozyma</taxon>
    </lineage>
</organism>
<accession>V5GMG5</accession>
<keyword evidence="3" id="KW-1185">Reference proteome</keyword>